<evidence type="ECO:0000256" key="21">
    <source>
        <dbReference type="SAM" id="MobiDB-lite"/>
    </source>
</evidence>
<dbReference type="Ensembl" id="ENSCSET00000030627.1">
    <property type="protein sequence ID" value="ENSCSEP00000030223.1"/>
    <property type="gene ID" value="ENSCSEG00000019360.1"/>
</dbReference>
<dbReference type="GeneID" id="103377356"/>
<dbReference type="GO" id="GO:0035556">
    <property type="term" value="P:intracellular signal transduction"/>
    <property type="evidence" value="ECO:0007669"/>
    <property type="project" value="TreeGrafter"/>
</dbReference>
<dbReference type="GO" id="GO:0005634">
    <property type="term" value="C:nucleus"/>
    <property type="evidence" value="ECO:0007669"/>
    <property type="project" value="UniProtKB-SubCell"/>
</dbReference>
<dbReference type="FunFam" id="1.10.510.10:FF:000278">
    <property type="entry name" value="serine/threonine-protein kinase greatwall isoform X1"/>
    <property type="match status" value="1"/>
</dbReference>
<feature type="compositionally biased region" description="Polar residues" evidence="21">
    <location>
        <begin position="335"/>
        <end position="351"/>
    </location>
</feature>
<dbReference type="PROSITE" id="PS00108">
    <property type="entry name" value="PROTEIN_KINASE_ST"/>
    <property type="match status" value="1"/>
</dbReference>
<evidence type="ECO:0000256" key="12">
    <source>
        <dbReference type="ARBA" id="ARBA00022776"/>
    </source>
</evidence>
<feature type="region of interest" description="Disordered" evidence="21">
    <location>
        <begin position="494"/>
        <end position="524"/>
    </location>
</feature>
<evidence type="ECO:0000256" key="14">
    <source>
        <dbReference type="ARBA" id="ARBA00022840"/>
    </source>
</evidence>
<dbReference type="STRING" id="244447.ENSCSEP00000030223"/>
<evidence type="ECO:0000256" key="17">
    <source>
        <dbReference type="ARBA" id="ARBA00023306"/>
    </source>
</evidence>
<dbReference type="OrthoDB" id="162894at2759"/>
<evidence type="ECO:0000259" key="23">
    <source>
        <dbReference type="PROSITE" id="PS51285"/>
    </source>
</evidence>
<dbReference type="CTD" id="84930"/>
<proteinExistence type="inferred from homology"/>
<accession>A0A3P8WS00</accession>
<dbReference type="GO" id="GO:0030071">
    <property type="term" value="P:regulation of mitotic metaphase/anaphase transition"/>
    <property type="evidence" value="ECO:0007669"/>
    <property type="project" value="Ensembl"/>
</dbReference>
<evidence type="ECO:0000256" key="1">
    <source>
        <dbReference type="ARBA" id="ARBA00004123"/>
    </source>
</evidence>
<dbReference type="EC" id="2.7.11.1" evidence="4"/>
<evidence type="ECO:0000256" key="6">
    <source>
        <dbReference type="ARBA" id="ARBA00022490"/>
    </source>
</evidence>
<feature type="region of interest" description="Disordered" evidence="21">
    <location>
        <begin position="616"/>
        <end position="648"/>
    </location>
</feature>
<evidence type="ECO:0000256" key="13">
    <source>
        <dbReference type="ARBA" id="ARBA00022777"/>
    </source>
</evidence>
<reference evidence="24 25" key="1">
    <citation type="journal article" date="2014" name="Nat. Genet.">
        <title>Whole-genome sequence of a flatfish provides insights into ZW sex chromosome evolution and adaptation to a benthic lifestyle.</title>
        <authorList>
            <person name="Chen S."/>
            <person name="Zhang G."/>
            <person name="Shao C."/>
            <person name="Huang Q."/>
            <person name="Liu G."/>
            <person name="Zhang P."/>
            <person name="Song W."/>
            <person name="An N."/>
            <person name="Chalopin D."/>
            <person name="Volff J.N."/>
            <person name="Hong Y."/>
            <person name="Li Q."/>
            <person name="Sha Z."/>
            <person name="Zhou H."/>
            <person name="Xie M."/>
            <person name="Yu Q."/>
            <person name="Liu Y."/>
            <person name="Xiang H."/>
            <person name="Wang N."/>
            <person name="Wu K."/>
            <person name="Yang C."/>
            <person name="Zhou Q."/>
            <person name="Liao X."/>
            <person name="Yang L."/>
            <person name="Hu Q."/>
            <person name="Zhang J."/>
            <person name="Meng L."/>
            <person name="Jin L."/>
            <person name="Tian Y."/>
            <person name="Lian J."/>
            <person name="Yang J."/>
            <person name="Miao G."/>
            <person name="Liu S."/>
            <person name="Liang Z."/>
            <person name="Yan F."/>
            <person name="Li Y."/>
            <person name="Sun B."/>
            <person name="Zhang H."/>
            <person name="Zhang J."/>
            <person name="Zhu Y."/>
            <person name="Du M."/>
            <person name="Zhao Y."/>
            <person name="Schartl M."/>
            <person name="Tang Q."/>
            <person name="Wang J."/>
        </authorList>
    </citation>
    <scope>NUCLEOTIDE SEQUENCE</scope>
</reference>
<dbReference type="PANTHER" id="PTHR24356">
    <property type="entry name" value="SERINE/THREONINE-PROTEIN KINASE"/>
    <property type="match status" value="1"/>
</dbReference>
<evidence type="ECO:0000256" key="9">
    <source>
        <dbReference type="ARBA" id="ARBA00022618"/>
    </source>
</evidence>
<feature type="compositionally biased region" description="Basic and acidic residues" evidence="21">
    <location>
        <begin position="354"/>
        <end position="372"/>
    </location>
</feature>
<keyword evidence="16" id="KW-0539">Nucleus</keyword>
<dbReference type="InterPro" id="IPR008271">
    <property type="entry name" value="Ser/Thr_kinase_AS"/>
</dbReference>
<keyword evidence="25" id="KW-1185">Reference proteome</keyword>
<evidence type="ECO:0000256" key="5">
    <source>
        <dbReference type="ARBA" id="ARBA00022148"/>
    </source>
</evidence>
<feature type="region of interest" description="Disordered" evidence="21">
    <location>
        <begin position="317"/>
        <end position="372"/>
    </location>
</feature>
<keyword evidence="12" id="KW-0498">Mitosis</keyword>
<evidence type="ECO:0000256" key="7">
    <source>
        <dbReference type="ARBA" id="ARBA00022527"/>
    </source>
</evidence>
<feature type="region of interest" description="Disordered" evidence="21">
    <location>
        <begin position="236"/>
        <end position="278"/>
    </location>
</feature>
<keyword evidence="7" id="KW-0723">Serine/threonine-protein kinase</keyword>
<dbReference type="GO" id="GO:0051301">
    <property type="term" value="P:cell division"/>
    <property type="evidence" value="ECO:0007669"/>
    <property type="project" value="UniProtKB-KW"/>
</dbReference>
<keyword evidence="8" id="KW-0597">Phosphoprotein</keyword>
<dbReference type="GO" id="GO:0004674">
    <property type="term" value="F:protein serine/threonine kinase activity"/>
    <property type="evidence" value="ECO:0007669"/>
    <property type="project" value="UniProtKB-KW"/>
</dbReference>
<evidence type="ECO:0000256" key="18">
    <source>
        <dbReference type="ARBA" id="ARBA00033099"/>
    </source>
</evidence>
<dbReference type="FunFam" id="3.30.200.20:FF:000277">
    <property type="entry name" value="serine/threonine-protein kinase greatwall isoform X1"/>
    <property type="match status" value="1"/>
</dbReference>
<protein>
    <recommendedName>
        <fullName evidence="5">Serine/threonine-protein kinase greatwall</fullName>
        <ecNumber evidence="4">2.7.11.1</ecNumber>
    </recommendedName>
    <alternativeName>
        <fullName evidence="18">Microtubule-associated serine/threonine-protein kinase-like</fullName>
    </alternativeName>
</protein>
<keyword evidence="13" id="KW-0418">Kinase</keyword>
<evidence type="ECO:0000256" key="10">
    <source>
        <dbReference type="ARBA" id="ARBA00022679"/>
    </source>
</evidence>
<dbReference type="FunCoup" id="A0A3P8WS00">
    <property type="interactions" value="548"/>
</dbReference>
<dbReference type="GO" id="GO:0005813">
    <property type="term" value="C:centrosome"/>
    <property type="evidence" value="ECO:0007669"/>
    <property type="project" value="UniProtKB-SubCell"/>
</dbReference>
<comment type="similarity">
    <text evidence="3">Belongs to the protein kinase superfamily. AGC Ser/Thr protein kinase family.</text>
</comment>
<dbReference type="PANTHER" id="PTHR24356:SF1">
    <property type="entry name" value="SERINE_THREONINE-PROTEIN KINASE GREATWALL"/>
    <property type="match status" value="1"/>
</dbReference>
<dbReference type="InterPro" id="IPR011009">
    <property type="entry name" value="Kinase-like_dom_sf"/>
</dbReference>
<dbReference type="GO" id="GO:0002574">
    <property type="term" value="P:thrombocyte differentiation"/>
    <property type="evidence" value="ECO:0007669"/>
    <property type="project" value="Ensembl"/>
</dbReference>
<keyword evidence="15" id="KW-0206">Cytoskeleton</keyword>
<evidence type="ECO:0000256" key="2">
    <source>
        <dbReference type="ARBA" id="ARBA00004300"/>
    </source>
</evidence>
<dbReference type="AlphaFoldDB" id="A0A3P8WS00"/>
<reference evidence="24" key="3">
    <citation type="submission" date="2025-09" db="UniProtKB">
        <authorList>
            <consortium name="Ensembl"/>
        </authorList>
    </citation>
    <scope>IDENTIFICATION</scope>
</reference>
<keyword evidence="14" id="KW-0067">ATP-binding</keyword>
<dbReference type="Pfam" id="PF00069">
    <property type="entry name" value="Pkinase"/>
    <property type="match status" value="2"/>
</dbReference>
<reference evidence="24" key="2">
    <citation type="submission" date="2025-08" db="UniProtKB">
        <authorList>
            <consortium name="Ensembl"/>
        </authorList>
    </citation>
    <scope>IDENTIFICATION</scope>
</reference>
<feature type="domain" description="AGC-kinase C-terminal" evidence="23">
    <location>
        <begin position="758"/>
        <end position="801"/>
    </location>
</feature>
<keyword evidence="9" id="KW-0132">Cell division</keyword>
<evidence type="ECO:0000256" key="4">
    <source>
        <dbReference type="ARBA" id="ARBA00012513"/>
    </source>
</evidence>
<feature type="compositionally biased region" description="Polar residues" evidence="21">
    <location>
        <begin position="617"/>
        <end position="635"/>
    </location>
</feature>
<dbReference type="RefSeq" id="XP_008306370.1">
    <property type="nucleotide sequence ID" value="XM_008308148.3"/>
</dbReference>
<keyword evidence="11" id="KW-0547">Nucleotide-binding</keyword>
<evidence type="ECO:0000256" key="20">
    <source>
        <dbReference type="ARBA" id="ARBA00048679"/>
    </source>
</evidence>
<evidence type="ECO:0000259" key="22">
    <source>
        <dbReference type="PROSITE" id="PS50011"/>
    </source>
</evidence>
<keyword evidence="10" id="KW-0808">Transferase</keyword>
<evidence type="ECO:0000256" key="8">
    <source>
        <dbReference type="ARBA" id="ARBA00022553"/>
    </source>
</evidence>
<dbReference type="Proteomes" id="UP000265120">
    <property type="component" value="Chromosome 3"/>
</dbReference>
<evidence type="ECO:0000256" key="15">
    <source>
        <dbReference type="ARBA" id="ARBA00023212"/>
    </source>
</evidence>
<dbReference type="PROSITE" id="PS50011">
    <property type="entry name" value="PROTEIN_KINASE_DOM"/>
    <property type="match status" value="1"/>
</dbReference>
<dbReference type="Gene3D" id="3.30.200.20">
    <property type="entry name" value="Phosphorylase Kinase, domain 1"/>
    <property type="match status" value="2"/>
</dbReference>
<dbReference type="PROSITE" id="PS51285">
    <property type="entry name" value="AGC_KINASE_CTER"/>
    <property type="match status" value="1"/>
</dbReference>
<keyword evidence="17" id="KW-0131">Cell cycle</keyword>
<evidence type="ECO:0000313" key="25">
    <source>
        <dbReference type="Proteomes" id="UP000265120"/>
    </source>
</evidence>
<comment type="catalytic activity">
    <reaction evidence="19">
        <text>L-threonyl-[protein] + ATP = O-phospho-L-threonyl-[protein] + ADP + H(+)</text>
        <dbReference type="Rhea" id="RHEA:46608"/>
        <dbReference type="Rhea" id="RHEA-COMP:11060"/>
        <dbReference type="Rhea" id="RHEA-COMP:11605"/>
        <dbReference type="ChEBI" id="CHEBI:15378"/>
        <dbReference type="ChEBI" id="CHEBI:30013"/>
        <dbReference type="ChEBI" id="CHEBI:30616"/>
        <dbReference type="ChEBI" id="CHEBI:61977"/>
        <dbReference type="ChEBI" id="CHEBI:456216"/>
        <dbReference type="EC" id="2.7.11.1"/>
    </reaction>
</comment>
<feature type="domain" description="Protein kinase" evidence="22">
    <location>
        <begin position="27"/>
        <end position="757"/>
    </location>
</feature>
<dbReference type="KEGG" id="csem:103377356"/>
<dbReference type="InterPro" id="IPR050236">
    <property type="entry name" value="Ser_Thr_kinase_AGC"/>
</dbReference>
<dbReference type="GeneTree" id="ENSGT00940000157002"/>
<evidence type="ECO:0000256" key="19">
    <source>
        <dbReference type="ARBA" id="ARBA00047899"/>
    </source>
</evidence>
<organism evidence="24 25">
    <name type="scientific">Cynoglossus semilaevis</name>
    <name type="common">Tongue sole</name>
    <dbReference type="NCBI Taxonomy" id="244447"/>
    <lineage>
        <taxon>Eukaryota</taxon>
        <taxon>Metazoa</taxon>
        <taxon>Chordata</taxon>
        <taxon>Craniata</taxon>
        <taxon>Vertebrata</taxon>
        <taxon>Euteleostomi</taxon>
        <taxon>Actinopterygii</taxon>
        <taxon>Neopterygii</taxon>
        <taxon>Teleostei</taxon>
        <taxon>Neoteleostei</taxon>
        <taxon>Acanthomorphata</taxon>
        <taxon>Carangaria</taxon>
        <taxon>Pleuronectiformes</taxon>
        <taxon>Pleuronectoidei</taxon>
        <taxon>Cynoglossidae</taxon>
        <taxon>Cynoglossinae</taxon>
        <taxon>Cynoglossus</taxon>
    </lineage>
</organism>
<comment type="catalytic activity">
    <reaction evidence="20">
        <text>L-seryl-[protein] + ATP = O-phospho-L-seryl-[protein] + ADP + H(+)</text>
        <dbReference type="Rhea" id="RHEA:17989"/>
        <dbReference type="Rhea" id="RHEA-COMP:9863"/>
        <dbReference type="Rhea" id="RHEA-COMP:11604"/>
        <dbReference type="ChEBI" id="CHEBI:15378"/>
        <dbReference type="ChEBI" id="CHEBI:29999"/>
        <dbReference type="ChEBI" id="CHEBI:30616"/>
        <dbReference type="ChEBI" id="CHEBI:83421"/>
        <dbReference type="ChEBI" id="CHEBI:456216"/>
        <dbReference type="EC" id="2.7.11.1"/>
    </reaction>
</comment>
<evidence type="ECO:0000256" key="3">
    <source>
        <dbReference type="ARBA" id="ARBA00009903"/>
    </source>
</evidence>
<dbReference type="InterPro" id="IPR000961">
    <property type="entry name" value="AGC-kinase_C"/>
</dbReference>
<keyword evidence="6" id="KW-0963">Cytoplasm</keyword>
<dbReference type="Gene3D" id="1.10.510.10">
    <property type="entry name" value="Transferase(Phosphotransferase) domain 1"/>
    <property type="match status" value="2"/>
</dbReference>
<dbReference type="SUPFAM" id="SSF56112">
    <property type="entry name" value="Protein kinase-like (PK-like)"/>
    <property type="match status" value="1"/>
</dbReference>
<evidence type="ECO:0000313" key="24">
    <source>
        <dbReference type="Ensembl" id="ENSCSEP00000030223.1"/>
    </source>
</evidence>
<dbReference type="SMART" id="SM00220">
    <property type="entry name" value="S_TKc"/>
    <property type="match status" value="1"/>
</dbReference>
<name>A0A3P8WS00_CYNSE</name>
<sequence length="801" mass="88680">MDADEKPDSGTNEKSIEVPKPPSIEDFVVLKPISRGAFGKVYLARKKCNSRLYAIKVMKKADMVDKNMTGQMKAERDALALSKSPFVVHLFYSLQTASKIYLVMEYLIGGDVKSLLHIYGYFDQDMSLKYISEVALALDYLHRHGIIHRDLKPDNMLISNEGHIKLTDFGLSKVKLDRELSLTDILTTPSLAKPNKDYFRTPGQVLSLISSLGFNTPVGEGKRHCSASAVSSPVTCGKRKQKNNSLGSPIMKRKDDTCSPGQNPWRLRHNKSAFSPHKLAKNLTPSLLKTRSRFETISVGSTIDTEGGISPLWECEEKENEQKKNSNTETPGPKQENNTKPNSPQKDNITPSVKDGHKTVKRNFSDIDRSPDMLETQAKKSNAEYKRCFEIPASHTGLTGTFSTIQLGNFMASTQGTGLDETRLPKRSSPIDVTKTLFCELEEPAEDVFEEESKNISQLSFTSPLAQSLNLDSDGSVHETSLTIDSKASFKLNKCPDIKQSPEPQQDVRDSMMESLSQTPSAGNAAKLGFSAHRVGPPCPFLSPLPDFIRAAQSPSDPKPRNVVVFRSYCSSINRSNMSGVSRLSIGSVDAMDTSSASALHHSLCHSVTPVQKRVKSSSSACQTPQPMSTSQTPFRTPKSVRRGPLPLEGAPILGTPDYLAPELLLGKPHVSGITHCDFMVDWWALGVCLFEFLTGVPPFNDETPQLVFQNILNRDIPWPEGEEELSEDARNAIESLLTMDMTRRAGLKELKNHTLFEGLDWDDLQNQPMPFIPQPEDETDTSYFEARNQAQHIAVSGFSL</sequence>
<evidence type="ECO:0000256" key="16">
    <source>
        <dbReference type="ARBA" id="ARBA00023242"/>
    </source>
</evidence>
<dbReference type="InParanoid" id="A0A3P8WS00"/>
<dbReference type="InterPro" id="IPR000719">
    <property type="entry name" value="Prot_kinase_dom"/>
</dbReference>
<evidence type="ECO:0000256" key="11">
    <source>
        <dbReference type="ARBA" id="ARBA00022741"/>
    </source>
</evidence>
<dbReference type="GO" id="GO:0005524">
    <property type="term" value="F:ATP binding"/>
    <property type="evidence" value="ECO:0007669"/>
    <property type="project" value="UniProtKB-KW"/>
</dbReference>
<comment type="subcellular location">
    <subcellularLocation>
        <location evidence="2">Cytoplasm</location>
        <location evidence="2">Cytoskeleton</location>
        <location evidence="2">Microtubule organizing center</location>
        <location evidence="2">Centrosome</location>
    </subcellularLocation>
    <subcellularLocation>
        <location evidence="1">Nucleus</location>
    </subcellularLocation>
</comment>
<dbReference type="FunFam" id="1.10.510.10:FF:000665">
    <property type="entry name" value="Microtubule associated serine/threonine kinase-like"/>
    <property type="match status" value="1"/>
</dbReference>